<dbReference type="InterPro" id="IPR050911">
    <property type="entry name" value="DRAM/TMEM150_Autophagy_Mod"/>
</dbReference>
<evidence type="ECO:0000256" key="3">
    <source>
        <dbReference type="ARBA" id="ARBA00022692"/>
    </source>
</evidence>
<evidence type="ECO:0000256" key="2">
    <source>
        <dbReference type="ARBA" id="ARBA00006565"/>
    </source>
</evidence>
<evidence type="ECO:0000256" key="1">
    <source>
        <dbReference type="ARBA" id="ARBA00004127"/>
    </source>
</evidence>
<dbReference type="Proteomes" id="UP000005226">
    <property type="component" value="Chromosome 18"/>
</dbReference>
<accession>A0A674MJV2</accession>
<dbReference type="PANTHER" id="PTHR21324">
    <property type="entry name" value="FASTING-INDUCIBLE INTEGRAL MEMBRANE PROTEIN TM6P1-RELATED"/>
    <property type="match status" value="1"/>
</dbReference>
<feature type="transmembrane region" description="Helical" evidence="6">
    <location>
        <begin position="55"/>
        <end position="73"/>
    </location>
</feature>
<feature type="domain" description="CWH43-like N-terminal" evidence="7">
    <location>
        <begin position="8"/>
        <end position="220"/>
    </location>
</feature>
<evidence type="ECO:0000256" key="5">
    <source>
        <dbReference type="ARBA" id="ARBA00023136"/>
    </source>
</evidence>
<dbReference type="InParanoid" id="A0A674MJV2"/>
<dbReference type="InterPro" id="IPR019402">
    <property type="entry name" value="CWH43_N"/>
</dbReference>
<evidence type="ECO:0000313" key="8">
    <source>
        <dbReference type="Ensembl" id="ENSTRUP00000061376.1"/>
    </source>
</evidence>
<protein>
    <submittedName>
        <fullName evidence="8">DNA-damage regulated autophagy modulator 1</fullName>
    </submittedName>
</protein>
<comment type="subcellular location">
    <subcellularLocation>
        <location evidence="1">Endomembrane system</location>
        <topology evidence="1">Multi-pass membrane protein</topology>
    </subcellularLocation>
</comment>
<reference evidence="8 9" key="1">
    <citation type="journal article" date="2011" name="Genome Biol. Evol.">
        <title>Integration of the genetic map and genome assembly of fugu facilitates insights into distinct features of genome evolution in teleosts and mammals.</title>
        <authorList>
            <person name="Kai W."/>
            <person name="Kikuchi K."/>
            <person name="Tohari S."/>
            <person name="Chew A.K."/>
            <person name="Tay A."/>
            <person name="Fujiwara A."/>
            <person name="Hosoya S."/>
            <person name="Suetake H."/>
            <person name="Naruse K."/>
            <person name="Brenner S."/>
            <person name="Suzuki Y."/>
            <person name="Venkatesh B."/>
        </authorList>
    </citation>
    <scope>NUCLEOTIDE SEQUENCE [LARGE SCALE GENOMIC DNA]</scope>
</reference>
<evidence type="ECO:0000256" key="4">
    <source>
        <dbReference type="ARBA" id="ARBA00022989"/>
    </source>
</evidence>
<dbReference type="Pfam" id="PF10277">
    <property type="entry name" value="Frag1"/>
    <property type="match status" value="1"/>
</dbReference>
<name>A0A674MJV2_TAKRU</name>
<keyword evidence="4 6" id="KW-1133">Transmembrane helix</keyword>
<feature type="transmembrane region" description="Helical" evidence="6">
    <location>
        <begin position="155"/>
        <end position="175"/>
    </location>
</feature>
<reference evidence="8" key="3">
    <citation type="submission" date="2025-09" db="UniProtKB">
        <authorList>
            <consortium name="Ensembl"/>
        </authorList>
    </citation>
    <scope>IDENTIFICATION</scope>
</reference>
<feature type="transmembrane region" description="Helical" evidence="6">
    <location>
        <begin position="7"/>
        <end position="32"/>
    </location>
</feature>
<sequence length="249" mass="27402">MFGWTQGLSLLPIFLVSWSSATFIVSYLIAIYRNDVDVIFPYISDTSATPPESCIFGLMTFISASAGTATVYARFKYVEKMNEGTNVVASRVNTAALVLGLISCLGMVVVATFQETAVIVAHDVGALLFFVPGILYVILQVVISFQAYPISSSVVICRARLGFAIIATLAFFPSILPHKSHVFSARKDGDYPFHIASAVCEWIVSFSFIFFFYTYIDEFKVSKGPQGHMTQACLPRGKTCFLHVFLAVF</sequence>
<dbReference type="PANTHER" id="PTHR21324:SF11">
    <property type="entry name" value="DNA DAMAGE-REGULATED AUTOPHAGY MODULATOR PROTEIN 1"/>
    <property type="match status" value="1"/>
</dbReference>
<feature type="transmembrane region" description="Helical" evidence="6">
    <location>
        <begin position="195"/>
        <end position="216"/>
    </location>
</feature>
<evidence type="ECO:0000313" key="9">
    <source>
        <dbReference type="Proteomes" id="UP000005226"/>
    </source>
</evidence>
<keyword evidence="5 6" id="KW-0472">Membrane</keyword>
<evidence type="ECO:0000259" key="7">
    <source>
        <dbReference type="Pfam" id="PF10277"/>
    </source>
</evidence>
<feature type="transmembrane region" description="Helical" evidence="6">
    <location>
        <begin position="94"/>
        <end position="113"/>
    </location>
</feature>
<dbReference type="OMA" id="QNRLALW"/>
<dbReference type="Ensembl" id="ENSTRUT00000076997.1">
    <property type="protein sequence ID" value="ENSTRUP00000061376.1"/>
    <property type="gene ID" value="ENSTRUG00000032116.1"/>
</dbReference>
<dbReference type="AlphaFoldDB" id="A0A674MJV2"/>
<comment type="similarity">
    <text evidence="2">Belongs to the DRAM/TMEM150 family.</text>
</comment>
<organism evidence="8 9">
    <name type="scientific">Takifugu rubripes</name>
    <name type="common">Japanese pufferfish</name>
    <name type="synonym">Fugu rubripes</name>
    <dbReference type="NCBI Taxonomy" id="31033"/>
    <lineage>
        <taxon>Eukaryota</taxon>
        <taxon>Metazoa</taxon>
        <taxon>Chordata</taxon>
        <taxon>Craniata</taxon>
        <taxon>Vertebrata</taxon>
        <taxon>Euteleostomi</taxon>
        <taxon>Actinopterygii</taxon>
        <taxon>Neopterygii</taxon>
        <taxon>Teleostei</taxon>
        <taxon>Neoteleostei</taxon>
        <taxon>Acanthomorphata</taxon>
        <taxon>Eupercaria</taxon>
        <taxon>Tetraodontiformes</taxon>
        <taxon>Tetradontoidea</taxon>
        <taxon>Tetraodontidae</taxon>
        <taxon>Takifugu</taxon>
    </lineage>
</organism>
<feature type="transmembrane region" description="Helical" evidence="6">
    <location>
        <begin position="119"/>
        <end position="143"/>
    </location>
</feature>
<proteinExistence type="inferred from homology"/>
<reference evidence="8" key="2">
    <citation type="submission" date="2025-08" db="UniProtKB">
        <authorList>
            <consortium name="Ensembl"/>
        </authorList>
    </citation>
    <scope>IDENTIFICATION</scope>
</reference>
<dbReference type="GO" id="GO:0012505">
    <property type="term" value="C:endomembrane system"/>
    <property type="evidence" value="ECO:0007669"/>
    <property type="project" value="UniProtKB-SubCell"/>
</dbReference>
<dbReference type="GO" id="GO:0010506">
    <property type="term" value="P:regulation of autophagy"/>
    <property type="evidence" value="ECO:0007669"/>
    <property type="project" value="TreeGrafter"/>
</dbReference>
<keyword evidence="3 6" id="KW-0812">Transmembrane</keyword>
<evidence type="ECO:0000256" key="6">
    <source>
        <dbReference type="SAM" id="Phobius"/>
    </source>
</evidence>
<dbReference type="GO" id="GO:0005764">
    <property type="term" value="C:lysosome"/>
    <property type="evidence" value="ECO:0007669"/>
    <property type="project" value="TreeGrafter"/>
</dbReference>
<dbReference type="GeneTree" id="ENSGT01030000234578"/>
<keyword evidence="9" id="KW-1185">Reference proteome</keyword>